<feature type="chain" id="PRO_5038981347" description="DUF4854 domain-containing protein" evidence="1">
    <location>
        <begin position="23"/>
        <end position="182"/>
    </location>
</feature>
<comment type="caution">
    <text evidence="2">The sequence shown here is derived from an EMBL/GenBank/DDBJ whole genome shotgun (WGS) entry which is preliminary data.</text>
</comment>
<name>A0A437UR92_ENTAV</name>
<feature type="signal peptide" evidence="1">
    <location>
        <begin position="1"/>
        <end position="22"/>
    </location>
</feature>
<proteinExistence type="predicted"/>
<gene>
    <name evidence="2" type="ORF">EK398_15615</name>
</gene>
<evidence type="ECO:0000256" key="1">
    <source>
        <dbReference type="SAM" id="SignalP"/>
    </source>
</evidence>
<dbReference type="EMBL" id="RYZS01000001">
    <property type="protein sequence ID" value="RVU96155.1"/>
    <property type="molecule type" value="Genomic_DNA"/>
</dbReference>
<dbReference type="RefSeq" id="WP_127979540.1">
    <property type="nucleotide sequence ID" value="NZ_JAQLBW010000002.1"/>
</dbReference>
<reference evidence="2 3" key="1">
    <citation type="submission" date="2018-12" db="EMBL/GenBank/DDBJ databases">
        <title>A novel vanA-carrying plasmid in a clinical isolate of Enterococcus avium.</title>
        <authorList>
            <person name="Bernasconi O.J."/>
            <person name="Luzzaro F."/>
            <person name="Endimiani A."/>
        </authorList>
    </citation>
    <scope>NUCLEOTIDE SEQUENCE [LARGE SCALE GENOMIC DNA]</scope>
    <source>
        <strain evidence="2 3">LC0559/18</strain>
    </source>
</reference>
<keyword evidence="1" id="KW-0732">Signal</keyword>
<evidence type="ECO:0000313" key="3">
    <source>
        <dbReference type="Proteomes" id="UP000288388"/>
    </source>
</evidence>
<organism evidence="2 3">
    <name type="scientific">Enterococcus avium</name>
    <name type="common">Streptococcus avium</name>
    <dbReference type="NCBI Taxonomy" id="33945"/>
    <lineage>
        <taxon>Bacteria</taxon>
        <taxon>Bacillati</taxon>
        <taxon>Bacillota</taxon>
        <taxon>Bacilli</taxon>
        <taxon>Lactobacillales</taxon>
        <taxon>Enterococcaceae</taxon>
        <taxon>Enterococcus</taxon>
    </lineage>
</organism>
<evidence type="ECO:0008006" key="4">
    <source>
        <dbReference type="Google" id="ProtNLM"/>
    </source>
</evidence>
<protein>
    <recommendedName>
        <fullName evidence="4">DUF4854 domain-containing protein</fullName>
    </recommendedName>
</protein>
<accession>A0A437UR92</accession>
<dbReference type="PROSITE" id="PS51257">
    <property type="entry name" value="PROKAR_LIPOPROTEIN"/>
    <property type="match status" value="1"/>
</dbReference>
<evidence type="ECO:0000313" key="2">
    <source>
        <dbReference type="EMBL" id="RVU96155.1"/>
    </source>
</evidence>
<sequence length="182" mass="19760">MKKKIFKAIVVGFAFVSLVACSKNESANTSKTVEKEASSETRKVVEKSSASSSEVILTEETASSEEGNSKLFGFMIEAAQSQLPAMKEQLGATYSNIEIAAGENHTIIYRYTLPEDPGFEMDSASLKPVMVEAMKPIMDSIKGMVPDAKIQVIYLRPDQTEVGNILITQEDTDAIQGNSDPV</sequence>
<dbReference type="Proteomes" id="UP000288388">
    <property type="component" value="Unassembled WGS sequence"/>
</dbReference>
<dbReference type="AlphaFoldDB" id="A0A437UR92"/>